<dbReference type="InterPro" id="IPR002376">
    <property type="entry name" value="Formyl_transf_N"/>
</dbReference>
<gene>
    <name evidence="5 8" type="primary">fmt</name>
    <name evidence="8" type="ORF">ANAPHAGO_01008</name>
</gene>
<dbReference type="InterPro" id="IPR041711">
    <property type="entry name" value="Met-tRNA-FMT_N"/>
</dbReference>
<dbReference type="InterPro" id="IPR011034">
    <property type="entry name" value="Formyl_transferase-like_C_sf"/>
</dbReference>
<protein>
    <recommendedName>
        <fullName evidence="2 5">Methionyl-tRNA formyltransferase</fullName>
        <ecNumber evidence="2 5">2.1.2.9</ecNumber>
    </recommendedName>
</protein>
<evidence type="ECO:0000256" key="1">
    <source>
        <dbReference type="ARBA" id="ARBA00010699"/>
    </source>
</evidence>
<evidence type="ECO:0000256" key="4">
    <source>
        <dbReference type="ARBA" id="ARBA00022917"/>
    </source>
</evidence>
<accession>A0A098GKH3</accession>
<dbReference type="CDD" id="cd08646">
    <property type="entry name" value="FMT_core_Met-tRNA-FMT_N"/>
    <property type="match status" value="1"/>
</dbReference>
<dbReference type="Pfam" id="PF00551">
    <property type="entry name" value="Formyl_trans_N"/>
    <property type="match status" value="1"/>
</dbReference>
<dbReference type="CDD" id="cd08704">
    <property type="entry name" value="Met_tRNA_FMT_C"/>
    <property type="match status" value="1"/>
</dbReference>
<dbReference type="AlphaFoldDB" id="A0A098GKH3"/>
<dbReference type="RefSeq" id="WP_060757610.1">
    <property type="nucleotide sequence ID" value="NZ_CCXQ01000025.1"/>
</dbReference>
<dbReference type="EMBL" id="CCXQ01000025">
    <property type="protein sequence ID" value="CEH11021.1"/>
    <property type="molecule type" value="Genomic_DNA"/>
</dbReference>
<evidence type="ECO:0000259" key="6">
    <source>
        <dbReference type="Pfam" id="PF00551"/>
    </source>
</evidence>
<dbReference type="Proteomes" id="UP000055047">
    <property type="component" value="Unassembled WGS sequence"/>
</dbReference>
<evidence type="ECO:0000256" key="2">
    <source>
        <dbReference type="ARBA" id="ARBA00012261"/>
    </source>
</evidence>
<evidence type="ECO:0000313" key="9">
    <source>
        <dbReference type="Proteomes" id="UP000055047"/>
    </source>
</evidence>
<evidence type="ECO:0000313" key="8">
    <source>
        <dbReference type="EMBL" id="CEH11021.1"/>
    </source>
</evidence>
<sequence length="301" mass="33268">MKVVFMGSSEFSLPAFETLVSADSYDVVAVYTKAPKPAGRGYALTKTPVHICAEGKGIPVRSPVSLRAEGEESIMAEYAPDVIVVVSYGLMLPKWTLAASRMGCVNIHPSLLPRWRGAAPMQHAILSGDTVTGVTIMQINEFMDAGDIYLQEVTEIGEKENILDLSRRLSVMGSRMLLKVLDSIGSIQPIKQDESGVTIANKLEEFRIDFEEAADVICRRIRALYPKMYFMLDGSRVRVLEAESYEFAEMNIGDVINNELHIRCGGNTALVPLVVQQESKKPCDIKSFLCRFRGKSMPVVL</sequence>
<dbReference type="SUPFAM" id="SSF53328">
    <property type="entry name" value="Formyltransferase"/>
    <property type="match status" value="1"/>
</dbReference>
<keyword evidence="4 5" id="KW-0648">Protein biosynthesis</keyword>
<organism evidence="8 9">
    <name type="scientific">Anaplasma phagocytophilum</name>
    <name type="common">Ehrlichia phagocytophila</name>
    <dbReference type="NCBI Taxonomy" id="948"/>
    <lineage>
        <taxon>Bacteria</taxon>
        <taxon>Pseudomonadati</taxon>
        <taxon>Pseudomonadota</taxon>
        <taxon>Alphaproteobacteria</taxon>
        <taxon>Rickettsiales</taxon>
        <taxon>Anaplasmataceae</taxon>
        <taxon>Anaplasma</taxon>
        <taxon>phagocytophilum group</taxon>
    </lineage>
</organism>
<dbReference type="PANTHER" id="PTHR11138">
    <property type="entry name" value="METHIONYL-TRNA FORMYLTRANSFERASE"/>
    <property type="match status" value="1"/>
</dbReference>
<dbReference type="InterPro" id="IPR036477">
    <property type="entry name" value="Formyl_transf_N_sf"/>
</dbReference>
<feature type="domain" description="Formyl transferase C-terminal" evidence="7">
    <location>
        <begin position="204"/>
        <end position="292"/>
    </location>
</feature>
<dbReference type="Gene3D" id="3.40.50.12230">
    <property type="match status" value="1"/>
</dbReference>
<reference evidence="8 9" key="1">
    <citation type="submission" date="2014-09" db="EMBL/GenBank/DDBJ databases">
        <authorList>
            <person name="Loux Valentin"/>
            <person name="Dugat Thibaut"/>
        </authorList>
    </citation>
    <scope>NUCLEOTIDE SEQUENCE [LARGE SCALE GENOMIC DNA]</scope>
    <source>
        <strain evidence="8 9">BOV-10_179</strain>
    </source>
</reference>
<dbReference type="Pfam" id="PF02911">
    <property type="entry name" value="Formyl_trans_C"/>
    <property type="match status" value="1"/>
</dbReference>
<feature type="binding site" evidence="5">
    <location>
        <begin position="110"/>
        <end position="113"/>
    </location>
    <ligand>
        <name>(6S)-5,6,7,8-tetrahydrofolate</name>
        <dbReference type="ChEBI" id="CHEBI:57453"/>
    </ligand>
</feature>
<evidence type="ECO:0000256" key="5">
    <source>
        <dbReference type="HAMAP-Rule" id="MF_00182"/>
    </source>
</evidence>
<dbReference type="NCBIfam" id="TIGR00460">
    <property type="entry name" value="fmt"/>
    <property type="match status" value="1"/>
</dbReference>
<dbReference type="GO" id="GO:0004479">
    <property type="term" value="F:methionyl-tRNA formyltransferase activity"/>
    <property type="evidence" value="ECO:0007669"/>
    <property type="project" value="UniProtKB-UniRule"/>
</dbReference>
<evidence type="ECO:0000256" key="3">
    <source>
        <dbReference type="ARBA" id="ARBA00022679"/>
    </source>
</evidence>
<proteinExistence type="inferred from homology"/>
<dbReference type="PANTHER" id="PTHR11138:SF5">
    <property type="entry name" value="METHIONYL-TRNA FORMYLTRANSFERASE, MITOCHONDRIAL"/>
    <property type="match status" value="1"/>
</dbReference>
<comment type="similarity">
    <text evidence="1 5">Belongs to the Fmt family.</text>
</comment>
<dbReference type="HAMAP" id="MF_00182">
    <property type="entry name" value="Formyl_trans"/>
    <property type="match status" value="1"/>
</dbReference>
<dbReference type="InterPro" id="IPR005794">
    <property type="entry name" value="Fmt"/>
</dbReference>
<evidence type="ECO:0000259" key="7">
    <source>
        <dbReference type="Pfam" id="PF02911"/>
    </source>
</evidence>
<dbReference type="InterPro" id="IPR044135">
    <property type="entry name" value="Met-tRNA-FMT_C"/>
</dbReference>
<dbReference type="SUPFAM" id="SSF50486">
    <property type="entry name" value="FMT C-terminal domain-like"/>
    <property type="match status" value="1"/>
</dbReference>
<dbReference type="InterPro" id="IPR005793">
    <property type="entry name" value="Formyl_trans_C"/>
</dbReference>
<feature type="domain" description="Formyl transferase N-terminal" evidence="6">
    <location>
        <begin position="1"/>
        <end position="181"/>
    </location>
</feature>
<comment type="catalytic activity">
    <reaction evidence="5">
        <text>L-methionyl-tRNA(fMet) + (6R)-10-formyltetrahydrofolate = N-formyl-L-methionyl-tRNA(fMet) + (6S)-5,6,7,8-tetrahydrofolate + H(+)</text>
        <dbReference type="Rhea" id="RHEA:24380"/>
        <dbReference type="Rhea" id="RHEA-COMP:9952"/>
        <dbReference type="Rhea" id="RHEA-COMP:9953"/>
        <dbReference type="ChEBI" id="CHEBI:15378"/>
        <dbReference type="ChEBI" id="CHEBI:57453"/>
        <dbReference type="ChEBI" id="CHEBI:78530"/>
        <dbReference type="ChEBI" id="CHEBI:78844"/>
        <dbReference type="ChEBI" id="CHEBI:195366"/>
        <dbReference type="EC" id="2.1.2.9"/>
    </reaction>
</comment>
<comment type="function">
    <text evidence="5">Attaches a formyl group to the free amino group of methionyl-tRNA(fMet). The formyl group appears to play a dual role in the initiator identity of N-formylmethionyl-tRNA by promoting its recognition by IF2 and preventing the misappropriation of this tRNA by the elongation apparatus.</text>
</comment>
<keyword evidence="3 5" id="KW-0808">Transferase</keyword>
<name>A0A098GKH3_ANAPH</name>
<dbReference type="EC" id="2.1.2.9" evidence="2 5"/>